<feature type="region of interest" description="Disordered" evidence="1">
    <location>
        <begin position="61"/>
        <end position="80"/>
    </location>
</feature>
<keyword evidence="3" id="KW-1185">Reference proteome</keyword>
<reference evidence="2 3" key="1">
    <citation type="submission" date="2019-03" db="EMBL/GenBank/DDBJ databases">
        <title>First draft genome of Liparis tanakae, snailfish: a comprehensive survey of snailfish specific genes.</title>
        <authorList>
            <person name="Kim W."/>
            <person name="Song I."/>
            <person name="Jeong J.-H."/>
            <person name="Kim D."/>
            <person name="Kim S."/>
            <person name="Ryu S."/>
            <person name="Song J.Y."/>
            <person name="Lee S.K."/>
        </authorList>
    </citation>
    <scope>NUCLEOTIDE SEQUENCE [LARGE SCALE GENOMIC DNA]</scope>
    <source>
        <tissue evidence="2">Muscle</tissue>
    </source>
</reference>
<organism evidence="2 3">
    <name type="scientific">Liparis tanakae</name>
    <name type="common">Tanaka's snailfish</name>
    <dbReference type="NCBI Taxonomy" id="230148"/>
    <lineage>
        <taxon>Eukaryota</taxon>
        <taxon>Metazoa</taxon>
        <taxon>Chordata</taxon>
        <taxon>Craniata</taxon>
        <taxon>Vertebrata</taxon>
        <taxon>Euteleostomi</taxon>
        <taxon>Actinopterygii</taxon>
        <taxon>Neopterygii</taxon>
        <taxon>Teleostei</taxon>
        <taxon>Neoteleostei</taxon>
        <taxon>Acanthomorphata</taxon>
        <taxon>Eupercaria</taxon>
        <taxon>Perciformes</taxon>
        <taxon>Cottioidei</taxon>
        <taxon>Cottales</taxon>
        <taxon>Liparidae</taxon>
        <taxon>Liparis</taxon>
    </lineage>
</organism>
<evidence type="ECO:0000256" key="1">
    <source>
        <dbReference type="SAM" id="MobiDB-lite"/>
    </source>
</evidence>
<sequence length="80" mass="8754">MPLMGLSWPFSSPRVPSVSVCHSLSTPPLQPLSRAGEPGTTPSAHTQSRSLRPRSHFLMPLSREPLNRMSPCTTRDSMPS</sequence>
<dbReference type="EMBL" id="SRLO01001552">
    <property type="protein sequence ID" value="TNN36937.1"/>
    <property type="molecule type" value="Genomic_DNA"/>
</dbReference>
<feature type="compositionally biased region" description="Polar residues" evidence="1">
    <location>
        <begin position="70"/>
        <end position="80"/>
    </location>
</feature>
<evidence type="ECO:0000313" key="3">
    <source>
        <dbReference type="Proteomes" id="UP000314294"/>
    </source>
</evidence>
<comment type="caution">
    <text evidence="2">The sequence shown here is derived from an EMBL/GenBank/DDBJ whole genome shotgun (WGS) entry which is preliminary data.</text>
</comment>
<feature type="compositionally biased region" description="Polar residues" evidence="1">
    <location>
        <begin position="40"/>
        <end position="50"/>
    </location>
</feature>
<protein>
    <submittedName>
        <fullName evidence="2">Uncharacterized protein</fullName>
    </submittedName>
</protein>
<name>A0A4Z2F705_9TELE</name>
<evidence type="ECO:0000313" key="2">
    <source>
        <dbReference type="EMBL" id="TNN36937.1"/>
    </source>
</evidence>
<accession>A0A4Z2F705</accession>
<proteinExistence type="predicted"/>
<dbReference type="Proteomes" id="UP000314294">
    <property type="component" value="Unassembled WGS sequence"/>
</dbReference>
<feature type="region of interest" description="Disordered" evidence="1">
    <location>
        <begin position="22"/>
        <end position="56"/>
    </location>
</feature>
<dbReference type="AlphaFoldDB" id="A0A4Z2F705"/>
<gene>
    <name evidence="2" type="ORF">EYF80_052901</name>
</gene>